<proteinExistence type="predicted"/>
<evidence type="ECO:0000313" key="2">
    <source>
        <dbReference type="EMBL" id="KAF9526261.1"/>
    </source>
</evidence>
<feature type="compositionally biased region" description="Polar residues" evidence="1">
    <location>
        <begin position="114"/>
        <end position="127"/>
    </location>
</feature>
<feature type="compositionally biased region" description="Low complexity" evidence="1">
    <location>
        <begin position="250"/>
        <end position="262"/>
    </location>
</feature>
<comment type="caution">
    <text evidence="2">The sequence shown here is derived from an EMBL/GenBank/DDBJ whole genome shotgun (WGS) entry which is preliminary data.</text>
</comment>
<feature type="compositionally biased region" description="Acidic residues" evidence="1">
    <location>
        <begin position="240"/>
        <end position="249"/>
    </location>
</feature>
<sequence>MSARITRQSRRIASLSATATPVSLGSPAFSSNGQSVLSETPITSDSLDDVDEALAFSAKVTKSNSKALSARLSAVAKGSKTKGKRKAVSEDEAGEGEDDQDDEPVVRASKRRAVSTQIYVEVPSQSAKKPRTPATLPRNKGKAKAISTPSSSEDELLPEIDESNDSGSEFELDGELDEAQAEADEEVVLDAAVRLSLQHASEFATGSPSRSRGGLTAGAALRAAAAQRRLANRGKRAVEGGEDDDEELSDYSSSGSSSEGQSLAQIKAAKSKTGKAVSAARKANKVEELAMIQKLGRRLTWVMIFARTRTHLHESYPKPSTGRKDFRRSAEKSPRTQRCLG</sequence>
<feature type="compositionally biased region" description="Acidic residues" evidence="1">
    <location>
        <begin position="152"/>
        <end position="185"/>
    </location>
</feature>
<dbReference type="AlphaFoldDB" id="A0A9P6JMM0"/>
<name>A0A9P6JMM0_9AGAR</name>
<protein>
    <submittedName>
        <fullName evidence="2">Uncharacterized protein</fullName>
    </submittedName>
</protein>
<evidence type="ECO:0000256" key="1">
    <source>
        <dbReference type="SAM" id="MobiDB-lite"/>
    </source>
</evidence>
<feature type="compositionally biased region" description="Acidic residues" evidence="1">
    <location>
        <begin position="90"/>
        <end position="103"/>
    </location>
</feature>
<keyword evidence="3" id="KW-1185">Reference proteome</keyword>
<feature type="compositionally biased region" description="Basic and acidic residues" evidence="1">
    <location>
        <begin position="314"/>
        <end position="334"/>
    </location>
</feature>
<feature type="region of interest" description="Disordered" evidence="1">
    <location>
        <begin position="73"/>
        <end position="185"/>
    </location>
</feature>
<dbReference type="Proteomes" id="UP000807306">
    <property type="component" value="Unassembled WGS sequence"/>
</dbReference>
<reference evidence="2" key="1">
    <citation type="submission" date="2020-11" db="EMBL/GenBank/DDBJ databases">
        <authorList>
            <consortium name="DOE Joint Genome Institute"/>
            <person name="Ahrendt S."/>
            <person name="Riley R."/>
            <person name="Andreopoulos W."/>
            <person name="Labutti K."/>
            <person name="Pangilinan J."/>
            <person name="Ruiz-Duenas F.J."/>
            <person name="Barrasa J.M."/>
            <person name="Sanchez-Garcia M."/>
            <person name="Camarero S."/>
            <person name="Miyauchi S."/>
            <person name="Serrano A."/>
            <person name="Linde D."/>
            <person name="Babiker R."/>
            <person name="Drula E."/>
            <person name="Ayuso-Fernandez I."/>
            <person name="Pacheco R."/>
            <person name="Padilla G."/>
            <person name="Ferreira P."/>
            <person name="Barriuso J."/>
            <person name="Kellner H."/>
            <person name="Castanera R."/>
            <person name="Alfaro M."/>
            <person name="Ramirez L."/>
            <person name="Pisabarro A.G."/>
            <person name="Kuo A."/>
            <person name="Tritt A."/>
            <person name="Lipzen A."/>
            <person name="He G."/>
            <person name="Yan M."/>
            <person name="Ng V."/>
            <person name="Cullen D."/>
            <person name="Martin F."/>
            <person name="Rosso M.-N."/>
            <person name="Henrissat B."/>
            <person name="Hibbett D."/>
            <person name="Martinez A.T."/>
            <person name="Grigoriev I.V."/>
        </authorList>
    </citation>
    <scope>NUCLEOTIDE SEQUENCE</scope>
    <source>
        <strain evidence="2">CBS 506.95</strain>
    </source>
</reference>
<evidence type="ECO:0000313" key="3">
    <source>
        <dbReference type="Proteomes" id="UP000807306"/>
    </source>
</evidence>
<feature type="region of interest" description="Disordered" evidence="1">
    <location>
        <begin position="1"/>
        <end position="44"/>
    </location>
</feature>
<feature type="compositionally biased region" description="Polar residues" evidence="1">
    <location>
        <begin position="15"/>
        <end position="44"/>
    </location>
</feature>
<accession>A0A9P6JMM0</accession>
<organism evidence="2 3">
    <name type="scientific">Crepidotus variabilis</name>
    <dbReference type="NCBI Taxonomy" id="179855"/>
    <lineage>
        <taxon>Eukaryota</taxon>
        <taxon>Fungi</taxon>
        <taxon>Dikarya</taxon>
        <taxon>Basidiomycota</taxon>
        <taxon>Agaricomycotina</taxon>
        <taxon>Agaricomycetes</taxon>
        <taxon>Agaricomycetidae</taxon>
        <taxon>Agaricales</taxon>
        <taxon>Agaricineae</taxon>
        <taxon>Crepidotaceae</taxon>
        <taxon>Crepidotus</taxon>
    </lineage>
</organism>
<feature type="region of interest" description="Disordered" evidence="1">
    <location>
        <begin position="314"/>
        <end position="341"/>
    </location>
</feature>
<gene>
    <name evidence="2" type="ORF">CPB83DRAFT_858076</name>
</gene>
<dbReference type="EMBL" id="MU157873">
    <property type="protein sequence ID" value="KAF9526261.1"/>
    <property type="molecule type" value="Genomic_DNA"/>
</dbReference>
<feature type="region of interest" description="Disordered" evidence="1">
    <location>
        <begin position="232"/>
        <end position="283"/>
    </location>
</feature>